<dbReference type="AlphaFoldDB" id="A0A318DAF5"/>
<evidence type="ECO:0000313" key="3">
    <source>
        <dbReference type="Proteomes" id="UP000247689"/>
    </source>
</evidence>
<keyword evidence="1" id="KW-1133">Transmembrane helix</keyword>
<feature type="transmembrane region" description="Helical" evidence="1">
    <location>
        <begin position="97"/>
        <end position="118"/>
    </location>
</feature>
<name>A0A318DAF5_9GAMM</name>
<dbReference type="Proteomes" id="UP000247689">
    <property type="component" value="Unassembled WGS sequence"/>
</dbReference>
<gene>
    <name evidence="2" type="ORF">DL796_03560</name>
</gene>
<dbReference type="RefSeq" id="WP_110200031.1">
    <property type="nucleotide sequence ID" value="NZ_QICH01000001.1"/>
</dbReference>
<sequence>MLNKLITAFLDEPFMLMGFFGALIIIVWLLHALYFYLKYQKNMEKELMGDEYYSGGFLYDGMRVMMYGHYILFPARAKKVGVHDFFSTLSPKLKRHLLFHWFGLIIGGICFFVPAFIYR</sequence>
<protein>
    <submittedName>
        <fullName evidence="2">Uncharacterized protein</fullName>
    </submittedName>
</protein>
<feature type="transmembrane region" description="Helical" evidence="1">
    <location>
        <begin position="14"/>
        <end position="37"/>
    </location>
</feature>
<evidence type="ECO:0000313" key="2">
    <source>
        <dbReference type="EMBL" id="PXF64224.1"/>
    </source>
</evidence>
<organism evidence="2 3">
    <name type="scientific">Kangiella spongicola</name>
    <dbReference type="NCBI Taxonomy" id="796379"/>
    <lineage>
        <taxon>Bacteria</taxon>
        <taxon>Pseudomonadati</taxon>
        <taxon>Pseudomonadota</taxon>
        <taxon>Gammaproteobacteria</taxon>
        <taxon>Kangiellales</taxon>
        <taxon>Kangiellaceae</taxon>
        <taxon>Kangiella</taxon>
    </lineage>
</organism>
<accession>A0A318DAF5</accession>
<dbReference type="EMBL" id="QICH01000001">
    <property type="protein sequence ID" value="PXF64224.1"/>
    <property type="molecule type" value="Genomic_DNA"/>
</dbReference>
<keyword evidence="1" id="KW-0812">Transmembrane</keyword>
<proteinExistence type="predicted"/>
<keyword evidence="3" id="KW-1185">Reference proteome</keyword>
<evidence type="ECO:0000256" key="1">
    <source>
        <dbReference type="SAM" id="Phobius"/>
    </source>
</evidence>
<comment type="caution">
    <text evidence="2">The sequence shown here is derived from an EMBL/GenBank/DDBJ whole genome shotgun (WGS) entry which is preliminary data.</text>
</comment>
<reference evidence="2 3" key="1">
    <citation type="submission" date="2018-05" db="EMBL/GenBank/DDBJ databases">
        <title>Kangiella spongicola genome sequence.</title>
        <authorList>
            <person name="Maclea K.S."/>
            <person name="Goen A.E."/>
            <person name="Kelley C."/>
            <person name="Underriner A."/>
            <person name="Silverwood T."/>
            <person name="Trachtenberg A.M."/>
        </authorList>
    </citation>
    <scope>NUCLEOTIDE SEQUENCE [LARGE SCALE GENOMIC DNA]</scope>
    <source>
        <strain evidence="2 3">ATCC BAA-2076</strain>
    </source>
</reference>
<keyword evidence="1" id="KW-0472">Membrane</keyword>
<dbReference type="OrthoDB" id="6205446at2"/>